<dbReference type="Proteomes" id="UP000254040">
    <property type="component" value="Unassembled WGS sequence"/>
</dbReference>
<name>A0A378K1R2_9GAMM</name>
<reference evidence="1 2" key="1">
    <citation type="submission" date="2018-06" db="EMBL/GenBank/DDBJ databases">
        <authorList>
            <consortium name="Pathogen Informatics"/>
            <person name="Doyle S."/>
        </authorList>
    </citation>
    <scope>NUCLEOTIDE SEQUENCE [LARGE SCALE GENOMIC DNA]</scope>
    <source>
        <strain evidence="1 2">NCTC12239</strain>
    </source>
</reference>
<proteinExistence type="predicted"/>
<evidence type="ECO:0000313" key="2">
    <source>
        <dbReference type="Proteomes" id="UP000254040"/>
    </source>
</evidence>
<evidence type="ECO:0000313" key="1">
    <source>
        <dbReference type="EMBL" id="STX63632.1"/>
    </source>
</evidence>
<dbReference type="AlphaFoldDB" id="A0A378K1R2"/>
<organism evidence="1 2">
    <name type="scientific">Legionella moravica</name>
    <dbReference type="NCBI Taxonomy" id="39962"/>
    <lineage>
        <taxon>Bacteria</taxon>
        <taxon>Pseudomonadati</taxon>
        <taxon>Pseudomonadota</taxon>
        <taxon>Gammaproteobacteria</taxon>
        <taxon>Legionellales</taxon>
        <taxon>Legionellaceae</taxon>
        <taxon>Legionella</taxon>
    </lineage>
</organism>
<gene>
    <name evidence="1" type="ORF">NCTC12239_02580</name>
</gene>
<accession>A0A378K1R2</accession>
<protein>
    <submittedName>
        <fullName evidence="1">Uncharacterized protein</fullName>
    </submittedName>
</protein>
<sequence>MDNSNNEFNLDVDVLFDDSVNFDPSLSSCCCCCTAASSETEE</sequence>
<dbReference type="RefSeq" id="WP_255411172.1">
    <property type="nucleotide sequence ID" value="NZ_CAAAJG010000020.1"/>
</dbReference>
<dbReference type="EMBL" id="UGOG01000001">
    <property type="protein sequence ID" value="STX63632.1"/>
    <property type="molecule type" value="Genomic_DNA"/>
</dbReference>